<proteinExistence type="predicted"/>
<protein>
    <submittedName>
        <fullName evidence="1">Uncharacterized protein</fullName>
    </submittedName>
</protein>
<sequence>MVATMTQQLVADANNHHALRGSLASLREWAKPIVDPVVDKVDMHVSDLICSLAAKAEPRTLKYDDVASPSSKKLLSDATSGKFVTERMKEAAAVSAKASNAIESNVGQLGRIAIHTFVDANSFWATPIWDALNGITAPIVQKLDSSIHAVVSKAVQHVDEGEPIPKAVVDLITVDALAYASVVLRRARQFAITAKDSDQIHKAIDAATEKLKFMKNKLDPAAKALLHRVQQVSDMSDQSRFPSKARAFTEALWKKTLAAYGKSKDLTDSTLVYLDSQDVLLIPGDVYDFFRKVFGIAERDEQYEELLKQFKDLFESLTNVFSLTQSQQSESPVAA</sequence>
<reference evidence="1 2" key="1">
    <citation type="submission" date="2018-03" db="EMBL/GenBank/DDBJ databases">
        <authorList>
            <person name="Fogelqvist J."/>
        </authorList>
    </citation>
    <scope>NUCLEOTIDE SEQUENCE [LARGE SCALE GENOMIC DNA]</scope>
</reference>
<dbReference type="Proteomes" id="UP000290189">
    <property type="component" value="Unassembled WGS sequence"/>
</dbReference>
<evidence type="ECO:0000313" key="1">
    <source>
        <dbReference type="EMBL" id="SPQ95147.1"/>
    </source>
</evidence>
<geneLocation type="mitochondrion" evidence="1"/>
<dbReference type="EMBL" id="OVEO01000003">
    <property type="protein sequence ID" value="SPQ95147.1"/>
    <property type="molecule type" value="Genomic_DNA"/>
</dbReference>
<organism evidence="1 2">
    <name type="scientific">Plasmodiophora brassicae</name>
    <name type="common">Clubroot disease agent</name>
    <dbReference type="NCBI Taxonomy" id="37360"/>
    <lineage>
        <taxon>Eukaryota</taxon>
        <taxon>Sar</taxon>
        <taxon>Rhizaria</taxon>
        <taxon>Endomyxa</taxon>
        <taxon>Phytomyxea</taxon>
        <taxon>Plasmodiophorida</taxon>
        <taxon>Plasmodiophoridae</taxon>
        <taxon>Plasmodiophora</taxon>
    </lineage>
</organism>
<gene>
    <name evidence="1" type="ORF">PLBR_LOCUS2362</name>
</gene>
<accession>A0A3P3Y4N7</accession>
<evidence type="ECO:0000313" key="2">
    <source>
        <dbReference type="Proteomes" id="UP000290189"/>
    </source>
</evidence>
<keyword evidence="1" id="KW-0496">Mitochondrion</keyword>
<name>A0A3P3Y4N7_PLABS</name>
<dbReference type="AlphaFoldDB" id="A0A3P3Y4N7"/>